<evidence type="ECO:0000313" key="3">
    <source>
        <dbReference type="Proteomes" id="UP000184212"/>
    </source>
</evidence>
<dbReference type="EMBL" id="FQWQ01000001">
    <property type="protein sequence ID" value="SHG86777.1"/>
    <property type="molecule type" value="Genomic_DNA"/>
</dbReference>
<evidence type="ECO:0000313" key="2">
    <source>
        <dbReference type="EMBL" id="SHG86777.1"/>
    </source>
</evidence>
<dbReference type="Proteomes" id="UP000184212">
    <property type="component" value="Unassembled WGS sequence"/>
</dbReference>
<keyword evidence="3" id="KW-1185">Reference proteome</keyword>
<gene>
    <name evidence="2" type="ORF">SAMN04488109_2217</name>
</gene>
<dbReference type="OrthoDB" id="9806473at2"/>
<dbReference type="PANTHER" id="PTHR33990">
    <property type="entry name" value="PROTEIN YJDN-RELATED"/>
    <property type="match status" value="1"/>
</dbReference>
<dbReference type="InterPro" id="IPR029068">
    <property type="entry name" value="Glyas_Bleomycin-R_OHBP_Dase"/>
</dbReference>
<organism evidence="2 3">
    <name type="scientific">Chryseolinea serpens</name>
    <dbReference type="NCBI Taxonomy" id="947013"/>
    <lineage>
        <taxon>Bacteria</taxon>
        <taxon>Pseudomonadati</taxon>
        <taxon>Bacteroidota</taxon>
        <taxon>Cytophagia</taxon>
        <taxon>Cytophagales</taxon>
        <taxon>Fulvivirgaceae</taxon>
        <taxon>Chryseolinea</taxon>
    </lineage>
</organism>
<dbReference type="Pfam" id="PF00903">
    <property type="entry name" value="Glyoxalase"/>
    <property type="match status" value="1"/>
</dbReference>
<dbReference type="AlphaFoldDB" id="A0A1M5NBA2"/>
<dbReference type="Gene3D" id="3.10.180.10">
    <property type="entry name" value="2,3-Dihydroxybiphenyl 1,2-Dioxygenase, domain 1"/>
    <property type="match status" value="1"/>
</dbReference>
<accession>A0A1M5NBA2</accession>
<dbReference type="PANTHER" id="PTHR33990:SF1">
    <property type="entry name" value="PROTEIN YJDN"/>
    <property type="match status" value="1"/>
</dbReference>
<reference evidence="2 3" key="1">
    <citation type="submission" date="2016-11" db="EMBL/GenBank/DDBJ databases">
        <authorList>
            <person name="Jaros S."/>
            <person name="Januszkiewicz K."/>
            <person name="Wedrychowicz H."/>
        </authorList>
    </citation>
    <scope>NUCLEOTIDE SEQUENCE [LARGE SCALE GENOMIC DNA]</scope>
    <source>
        <strain evidence="2 3">DSM 24574</strain>
    </source>
</reference>
<dbReference type="InterPro" id="IPR004360">
    <property type="entry name" value="Glyas_Fos-R_dOase_dom"/>
</dbReference>
<dbReference type="STRING" id="947013.SAMN04488109_2217"/>
<protein>
    <submittedName>
        <fullName evidence="2">PhnB protein</fullName>
    </submittedName>
</protein>
<proteinExistence type="predicted"/>
<name>A0A1M5NBA2_9BACT</name>
<dbReference type="SUPFAM" id="SSF54593">
    <property type="entry name" value="Glyoxalase/Bleomycin resistance protein/Dihydroxybiphenyl dioxygenase"/>
    <property type="match status" value="1"/>
</dbReference>
<dbReference type="CDD" id="cd06588">
    <property type="entry name" value="PhnB_like"/>
    <property type="match status" value="1"/>
</dbReference>
<evidence type="ECO:0000259" key="1">
    <source>
        <dbReference type="Pfam" id="PF00903"/>
    </source>
</evidence>
<feature type="domain" description="Glyoxalase/fosfomycin resistance/dioxygenase" evidence="1">
    <location>
        <begin position="7"/>
        <end position="131"/>
    </location>
</feature>
<sequence length="136" mass="15042">MKTQINAYLNFNGRCREAMTFYHDCLGGDLLLQKVSESPMAAQMPSEEGAKILHGMLTHDSIVLMGSDMMGAGLVNGNVVTLCLNCGSDDEINAFFDKLSNGGKVRTPLHQSFWGSLYGELTDKFGMNWMFNYSKN</sequence>
<dbReference type="RefSeq" id="WP_073133626.1">
    <property type="nucleotide sequence ID" value="NZ_FQWQ01000001.1"/>
</dbReference>
<dbReference type="InterPro" id="IPR028973">
    <property type="entry name" value="PhnB-like"/>
</dbReference>